<protein>
    <submittedName>
        <fullName evidence="7">RNA polymerase sigma factor</fullName>
    </submittedName>
</protein>
<dbReference type="RefSeq" id="WP_046451727.1">
    <property type="nucleotide sequence ID" value="NZ_BAABZJ010000001.1"/>
</dbReference>
<dbReference type="GO" id="GO:0006352">
    <property type="term" value="P:DNA-templated transcription initiation"/>
    <property type="evidence" value="ECO:0007669"/>
    <property type="project" value="InterPro"/>
</dbReference>
<name>A0A6N3HAN2_9BACT</name>
<evidence type="ECO:0000256" key="4">
    <source>
        <dbReference type="ARBA" id="ARBA00023163"/>
    </source>
</evidence>
<evidence type="ECO:0000256" key="2">
    <source>
        <dbReference type="ARBA" id="ARBA00023015"/>
    </source>
</evidence>
<evidence type="ECO:0000259" key="6">
    <source>
        <dbReference type="Pfam" id="PF08281"/>
    </source>
</evidence>
<dbReference type="NCBIfam" id="TIGR02985">
    <property type="entry name" value="Sig70_bacteroi1"/>
    <property type="match status" value="1"/>
</dbReference>
<dbReference type="SUPFAM" id="SSF88946">
    <property type="entry name" value="Sigma2 domain of RNA polymerase sigma factors"/>
    <property type="match status" value="1"/>
</dbReference>
<sequence>MELPEEQNKLKEIAAGNVEAFEHLFFQYQPRLVNFLIGLTHDKEVSRDMAQDLFLSLWKDREKLKNVRSFSSYLFQMARFTVYDYFDRLIVSEKYTNEYLQDACQAESEEETLFVRELQSIINRTVERMSPQRSKIYRMSREEGLSNDEIAKRLDISKRTVENHLTAALAILRKVLYLFFLLHTWTVLSNMISTLSKTNYT</sequence>
<dbReference type="PANTHER" id="PTHR43133:SF46">
    <property type="entry name" value="RNA POLYMERASE SIGMA-70 FACTOR ECF SUBFAMILY"/>
    <property type="match status" value="1"/>
</dbReference>
<comment type="similarity">
    <text evidence="1">Belongs to the sigma-70 factor family. ECF subfamily.</text>
</comment>
<evidence type="ECO:0000256" key="1">
    <source>
        <dbReference type="ARBA" id="ARBA00010641"/>
    </source>
</evidence>
<evidence type="ECO:0000256" key="3">
    <source>
        <dbReference type="ARBA" id="ARBA00023082"/>
    </source>
</evidence>
<feature type="domain" description="RNA polymerase sigma-70 region 2" evidence="5">
    <location>
        <begin position="26"/>
        <end position="88"/>
    </location>
</feature>
<dbReference type="AlphaFoldDB" id="A0A6N3HAN2"/>
<feature type="domain" description="RNA polymerase sigma factor 70 region 4 type 2" evidence="6">
    <location>
        <begin position="122"/>
        <end position="170"/>
    </location>
</feature>
<keyword evidence="2" id="KW-0805">Transcription regulation</keyword>
<dbReference type="GO" id="GO:0016987">
    <property type="term" value="F:sigma factor activity"/>
    <property type="evidence" value="ECO:0007669"/>
    <property type="project" value="UniProtKB-KW"/>
</dbReference>
<dbReference type="InterPro" id="IPR036388">
    <property type="entry name" value="WH-like_DNA-bd_sf"/>
</dbReference>
<dbReference type="InterPro" id="IPR013325">
    <property type="entry name" value="RNA_pol_sigma_r2"/>
</dbReference>
<evidence type="ECO:0000313" key="7">
    <source>
        <dbReference type="EMBL" id="VYU73423.1"/>
    </source>
</evidence>
<dbReference type="Pfam" id="PF04542">
    <property type="entry name" value="Sigma70_r2"/>
    <property type="match status" value="1"/>
</dbReference>
<dbReference type="InterPro" id="IPR013324">
    <property type="entry name" value="RNA_pol_sigma_r3/r4-like"/>
</dbReference>
<dbReference type="InterPro" id="IPR007627">
    <property type="entry name" value="RNA_pol_sigma70_r2"/>
</dbReference>
<dbReference type="InterPro" id="IPR014284">
    <property type="entry name" value="RNA_pol_sigma-70_dom"/>
</dbReference>
<dbReference type="Gene3D" id="1.10.10.10">
    <property type="entry name" value="Winged helix-like DNA-binding domain superfamily/Winged helix DNA-binding domain"/>
    <property type="match status" value="1"/>
</dbReference>
<dbReference type="PANTHER" id="PTHR43133">
    <property type="entry name" value="RNA POLYMERASE ECF-TYPE SIGMA FACTO"/>
    <property type="match status" value="1"/>
</dbReference>
<dbReference type="InterPro" id="IPR013249">
    <property type="entry name" value="RNA_pol_sigma70_r4_t2"/>
</dbReference>
<dbReference type="GO" id="GO:0003677">
    <property type="term" value="F:DNA binding"/>
    <property type="evidence" value="ECO:0007669"/>
    <property type="project" value="InterPro"/>
</dbReference>
<dbReference type="Gene3D" id="1.10.1740.10">
    <property type="match status" value="1"/>
</dbReference>
<dbReference type="Pfam" id="PF08281">
    <property type="entry name" value="Sigma70_r4_2"/>
    <property type="match status" value="1"/>
</dbReference>
<proteinExistence type="inferred from homology"/>
<dbReference type="SUPFAM" id="SSF88659">
    <property type="entry name" value="Sigma3 and sigma4 domains of RNA polymerase sigma factors"/>
    <property type="match status" value="1"/>
</dbReference>
<evidence type="ECO:0000259" key="5">
    <source>
        <dbReference type="Pfam" id="PF04542"/>
    </source>
</evidence>
<gene>
    <name evidence="7" type="ORF">PMLFYP103_03535</name>
</gene>
<dbReference type="InterPro" id="IPR014327">
    <property type="entry name" value="RNA_pol_sigma70_bacteroid"/>
</dbReference>
<keyword evidence="4" id="KW-0804">Transcription</keyword>
<dbReference type="NCBIfam" id="TIGR02937">
    <property type="entry name" value="sigma70-ECF"/>
    <property type="match status" value="1"/>
</dbReference>
<dbReference type="EMBL" id="CACRUV010000050">
    <property type="protein sequence ID" value="VYU73423.1"/>
    <property type="molecule type" value="Genomic_DNA"/>
</dbReference>
<organism evidence="7">
    <name type="scientific">Parabacteroides merdae</name>
    <dbReference type="NCBI Taxonomy" id="46503"/>
    <lineage>
        <taxon>Bacteria</taxon>
        <taxon>Pseudomonadati</taxon>
        <taxon>Bacteroidota</taxon>
        <taxon>Bacteroidia</taxon>
        <taxon>Bacteroidales</taxon>
        <taxon>Tannerellaceae</taxon>
        <taxon>Parabacteroides</taxon>
    </lineage>
</organism>
<dbReference type="InterPro" id="IPR039425">
    <property type="entry name" value="RNA_pol_sigma-70-like"/>
</dbReference>
<reference evidence="7" key="1">
    <citation type="submission" date="2019-11" db="EMBL/GenBank/DDBJ databases">
        <authorList>
            <person name="Feng L."/>
        </authorList>
    </citation>
    <scope>NUCLEOTIDE SEQUENCE</scope>
    <source>
        <strain evidence="7">PmerdaeLFYP103</strain>
    </source>
</reference>
<accession>A0A6N3HAN2</accession>
<keyword evidence="3" id="KW-0731">Sigma factor</keyword>